<reference evidence="2 3" key="1">
    <citation type="submission" date="2024-06" db="EMBL/GenBank/DDBJ databases">
        <title>Sorghum-associated microbial communities from plants grown in Nebraska, USA.</title>
        <authorList>
            <person name="Schachtman D."/>
        </authorList>
    </citation>
    <scope>NUCLEOTIDE SEQUENCE [LARGE SCALE GENOMIC DNA]</scope>
    <source>
        <strain evidence="2 3">1288</strain>
    </source>
</reference>
<sequence length="152" mass="17011">MSFRVIIQLVLASILLLFSTGIAWYEGSALLEHSWEWKHTALFSGIVNGQVENASDILSIDYFMYAAKFAPVFPLLMLLSGTYLIILLGYILLKRNHKVFTYYLASISVLFLVLGGFLSNSPTSGLKIIFASLLFIGILILVTAVVRLYRLK</sequence>
<keyword evidence="1" id="KW-0812">Transmembrane</keyword>
<feature type="transmembrane region" description="Helical" evidence="1">
    <location>
        <begin position="72"/>
        <end position="93"/>
    </location>
</feature>
<name>A0ABV2KAK9_SPOPS</name>
<dbReference type="RefSeq" id="WP_354313654.1">
    <property type="nucleotide sequence ID" value="NZ_JBEPME010000004.1"/>
</dbReference>
<organism evidence="2 3">
    <name type="scientific">Sporosarcina psychrophila</name>
    <name type="common">Bacillus psychrophilus</name>
    <dbReference type="NCBI Taxonomy" id="1476"/>
    <lineage>
        <taxon>Bacteria</taxon>
        <taxon>Bacillati</taxon>
        <taxon>Bacillota</taxon>
        <taxon>Bacilli</taxon>
        <taxon>Bacillales</taxon>
        <taxon>Caryophanaceae</taxon>
        <taxon>Sporosarcina</taxon>
    </lineage>
</organism>
<evidence type="ECO:0000313" key="2">
    <source>
        <dbReference type="EMBL" id="MET3657917.1"/>
    </source>
</evidence>
<dbReference type="Proteomes" id="UP001549104">
    <property type="component" value="Unassembled WGS sequence"/>
</dbReference>
<feature type="transmembrane region" description="Helical" evidence="1">
    <location>
        <begin position="125"/>
        <end position="149"/>
    </location>
</feature>
<feature type="transmembrane region" description="Helical" evidence="1">
    <location>
        <begin position="100"/>
        <end position="119"/>
    </location>
</feature>
<dbReference type="InterPro" id="IPR025440">
    <property type="entry name" value="DUF4306"/>
</dbReference>
<keyword evidence="1" id="KW-0472">Membrane</keyword>
<dbReference type="Pfam" id="PF14154">
    <property type="entry name" value="DUF4306"/>
    <property type="match status" value="1"/>
</dbReference>
<protein>
    <recommendedName>
        <fullName evidence="4">DUF4306 domain-containing protein</fullName>
    </recommendedName>
</protein>
<dbReference type="EMBL" id="JBEPME010000004">
    <property type="protein sequence ID" value="MET3657917.1"/>
    <property type="molecule type" value="Genomic_DNA"/>
</dbReference>
<evidence type="ECO:0000313" key="3">
    <source>
        <dbReference type="Proteomes" id="UP001549104"/>
    </source>
</evidence>
<comment type="caution">
    <text evidence="2">The sequence shown here is derived from an EMBL/GenBank/DDBJ whole genome shotgun (WGS) entry which is preliminary data.</text>
</comment>
<accession>A0ABV2KAK9</accession>
<evidence type="ECO:0008006" key="4">
    <source>
        <dbReference type="Google" id="ProtNLM"/>
    </source>
</evidence>
<evidence type="ECO:0000256" key="1">
    <source>
        <dbReference type="SAM" id="Phobius"/>
    </source>
</evidence>
<gene>
    <name evidence="2" type="ORF">ABIC55_003014</name>
</gene>
<keyword evidence="1" id="KW-1133">Transmembrane helix</keyword>
<keyword evidence="3" id="KW-1185">Reference proteome</keyword>
<proteinExistence type="predicted"/>